<keyword evidence="5" id="KW-0540">Nuclease</keyword>
<comment type="caution">
    <text evidence="5">The sequence shown here is derived from an EMBL/GenBank/DDBJ whole genome shotgun (WGS) entry which is preliminary data.</text>
</comment>
<dbReference type="GO" id="GO:0003677">
    <property type="term" value="F:DNA binding"/>
    <property type="evidence" value="ECO:0007669"/>
    <property type="project" value="UniProtKB-KW"/>
</dbReference>
<dbReference type="InterPro" id="IPR044946">
    <property type="entry name" value="Restrct_endonuc_typeI_TRD_sf"/>
</dbReference>
<keyword evidence="6" id="KW-1185">Reference proteome</keyword>
<evidence type="ECO:0000256" key="2">
    <source>
        <dbReference type="ARBA" id="ARBA00022747"/>
    </source>
</evidence>
<proteinExistence type="inferred from homology"/>
<dbReference type="SUPFAM" id="SSF116734">
    <property type="entry name" value="DNA methylase specificity domain"/>
    <property type="match status" value="2"/>
</dbReference>
<dbReference type="Gene3D" id="1.10.287.1120">
    <property type="entry name" value="Bipartite methylase S protein"/>
    <property type="match status" value="1"/>
</dbReference>
<keyword evidence="2" id="KW-0680">Restriction system</keyword>
<evidence type="ECO:0000313" key="5">
    <source>
        <dbReference type="EMBL" id="RTQ53270.1"/>
    </source>
</evidence>
<dbReference type="PANTHER" id="PTHR30408">
    <property type="entry name" value="TYPE-1 RESTRICTION ENZYME ECOKI SPECIFICITY PROTEIN"/>
    <property type="match status" value="1"/>
</dbReference>
<dbReference type="Proteomes" id="UP000282184">
    <property type="component" value="Unassembled WGS sequence"/>
</dbReference>
<keyword evidence="5" id="KW-0378">Hydrolase</keyword>
<dbReference type="AlphaFoldDB" id="A0A3S0HR57"/>
<dbReference type="Gene3D" id="3.90.220.20">
    <property type="entry name" value="DNA methylase specificity domains"/>
    <property type="match status" value="2"/>
</dbReference>
<sequence length="391" mass="43444">MKWEIRELGQVADTTSGGTPTRTKSEYWGGDIPWLKSGELRDCYIDSNEEFITASGLKNSSAKLFAPGTLLLALYGATAGKLGILGFPASTNQAVCGITPKADVMHTKFLYYFLLSKREQIIKDSFGGAQPNISQGYVRKLRVPVPPVHVQQQIADTLDKADALRRKDQEILQKYDQLAQSIFYDMFGDPSTNEKGWVFKDVELLLSQEKDGTKCGPFGSALKKEDYQSSGVPVWVMDNIKNSTFDETGCLFISEEKFAQLRSYCIDPGDIIISRAGTVGKMCVVDTAFPHSIISTNLIRLSLNKSMIEPEYFVLLFKYFGNKIGRLRKGADGAFTHMNTSVLCSLTIPVPPLELQTAFLHVLDRVKASKDLVTKNRTNALFTSLLQQYLA</sequence>
<evidence type="ECO:0000313" key="6">
    <source>
        <dbReference type="Proteomes" id="UP000282184"/>
    </source>
</evidence>
<protein>
    <submittedName>
        <fullName evidence="5">Restriction endonuclease subunit S</fullName>
    </submittedName>
</protein>
<dbReference type="CDD" id="cd17515">
    <property type="entry name" value="RMtype1_S_MjaORF132P_Sau1132ORF3780P-TRD1-CR1_like"/>
    <property type="match status" value="1"/>
</dbReference>
<evidence type="ECO:0000259" key="4">
    <source>
        <dbReference type="Pfam" id="PF01420"/>
    </source>
</evidence>
<dbReference type="PANTHER" id="PTHR30408:SF12">
    <property type="entry name" value="TYPE I RESTRICTION ENZYME MJAVIII SPECIFICITY SUBUNIT"/>
    <property type="match status" value="1"/>
</dbReference>
<dbReference type="GO" id="GO:0009307">
    <property type="term" value="P:DNA restriction-modification system"/>
    <property type="evidence" value="ECO:0007669"/>
    <property type="project" value="UniProtKB-KW"/>
</dbReference>
<gene>
    <name evidence="5" type="ORF">EJV47_00595</name>
</gene>
<dbReference type="Pfam" id="PF01420">
    <property type="entry name" value="Methylase_S"/>
    <property type="match status" value="2"/>
</dbReference>
<feature type="domain" description="Type I restriction modification DNA specificity" evidence="4">
    <location>
        <begin position="2"/>
        <end position="166"/>
    </location>
</feature>
<accession>A0A3S0HR57</accession>
<comment type="similarity">
    <text evidence="1">Belongs to the type-I restriction system S methylase family.</text>
</comment>
<dbReference type="RefSeq" id="WP_126691196.1">
    <property type="nucleotide sequence ID" value="NZ_RXOF01000001.1"/>
</dbReference>
<keyword evidence="3" id="KW-0238">DNA-binding</keyword>
<dbReference type="InterPro" id="IPR052021">
    <property type="entry name" value="Type-I_RS_S_subunit"/>
</dbReference>
<organism evidence="5 6">
    <name type="scientific">Hymenobacter gummosus</name>
    <dbReference type="NCBI Taxonomy" id="1776032"/>
    <lineage>
        <taxon>Bacteria</taxon>
        <taxon>Pseudomonadati</taxon>
        <taxon>Bacteroidota</taxon>
        <taxon>Cytophagia</taxon>
        <taxon>Cytophagales</taxon>
        <taxon>Hymenobacteraceae</taxon>
        <taxon>Hymenobacter</taxon>
    </lineage>
</organism>
<dbReference type="InterPro" id="IPR000055">
    <property type="entry name" value="Restrct_endonuc_typeI_TRD"/>
</dbReference>
<keyword evidence="5" id="KW-0255">Endonuclease</keyword>
<dbReference type="GO" id="GO:0004519">
    <property type="term" value="F:endonuclease activity"/>
    <property type="evidence" value="ECO:0007669"/>
    <property type="project" value="UniProtKB-KW"/>
</dbReference>
<name>A0A3S0HR57_9BACT</name>
<reference evidence="5 6" key="1">
    <citation type="submission" date="2018-12" db="EMBL/GenBank/DDBJ databases">
        <title>Hymenobacter gummosus sp. nov., isolated from a spring.</title>
        <authorList>
            <person name="Nie L."/>
        </authorList>
    </citation>
    <scope>NUCLEOTIDE SEQUENCE [LARGE SCALE GENOMIC DNA]</scope>
    <source>
        <strain evidence="5 6">KCTC 52166</strain>
    </source>
</reference>
<evidence type="ECO:0000256" key="1">
    <source>
        <dbReference type="ARBA" id="ARBA00010923"/>
    </source>
</evidence>
<evidence type="ECO:0000256" key="3">
    <source>
        <dbReference type="ARBA" id="ARBA00023125"/>
    </source>
</evidence>
<feature type="domain" description="Type I restriction modification DNA specificity" evidence="4">
    <location>
        <begin position="222"/>
        <end position="380"/>
    </location>
</feature>
<dbReference type="EMBL" id="RXOF01000001">
    <property type="protein sequence ID" value="RTQ53270.1"/>
    <property type="molecule type" value="Genomic_DNA"/>
</dbReference>
<dbReference type="OrthoDB" id="825893at2"/>